<evidence type="ECO:0000256" key="2">
    <source>
        <dbReference type="ARBA" id="ARBA00017589"/>
    </source>
</evidence>
<feature type="region of interest" description="Disordered" evidence="5">
    <location>
        <begin position="195"/>
        <end position="405"/>
    </location>
</feature>
<proteinExistence type="evidence at transcript level"/>
<feature type="region of interest" description="Disordered" evidence="5">
    <location>
        <begin position="153"/>
        <end position="183"/>
    </location>
</feature>
<dbReference type="OrthoDB" id="514823at2759"/>
<protein>
    <recommendedName>
        <fullName evidence="2">DNA polymerase delta subunit 3</fullName>
    </recommendedName>
</protein>
<feature type="compositionally biased region" description="Polar residues" evidence="5">
    <location>
        <begin position="153"/>
        <end position="178"/>
    </location>
</feature>
<dbReference type="GO" id="GO:0006297">
    <property type="term" value="P:nucleotide-excision repair, DNA gap filling"/>
    <property type="evidence" value="ECO:0007669"/>
    <property type="project" value="TreeGrafter"/>
</dbReference>
<dbReference type="EMBL" id="JW869406">
    <property type="protein sequence ID" value="AFP01924.1"/>
    <property type="molecule type" value="mRNA"/>
</dbReference>
<dbReference type="GO" id="GO:0006271">
    <property type="term" value="P:DNA strand elongation involved in DNA replication"/>
    <property type="evidence" value="ECO:0007669"/>
    <property type="project" value="TreeGrafter"/>
</dbReference>
<organism evidence="6">
    <name type="scientific">Callorhinchus milii</name>
    <name type="common">Ghost shark</name>
    <dbReference type="NCBI Taxonomy" id="7868"/>
    <lineage>
        <taxon>Eukaryota</taxon>
        <taxon>Metazoa</taxon>
        <taxon>Chordata</taxon>
        <taxon>Craniata</taxon>
        <taxon>Vertebrata</taxon>
        <taxon>Chondrichthyes</taxon>
        <taxon>Holocephali</taxon>
        <taxon>Chimaeriformes</taxon>
        <taxon>Callorhinchidae</taxon>
        <taxon>Callorhinchus</taxon>
    </lineage>
</organism>
<dbReference type="GO" id="GO:1904161">
    <property type="term" value="P:DNA synthesis involved in UV-damage excision repair"/>
    <property type="evidence" value="ECO:0007669"/>
    <property type="project" value="TreeGrafter"/>
</dbReference>
<evidence type="ECO:0000256" key="5">
    <source>
        <dbReference type="SAM" id="MobiDB-lite"/>
    </source>
</evidence>
<comment type="subcellular location">
    <subcellularLocation>
        <location evidence="1">Nucleus</location>
    </subcellularLocation>
</comment>
<sequence>MDELFVENLEELVAEENRVVTYKLLSHTLGVHVNQAKQMLYYYVERKRKENLGAQLHVTYLVSGRLEEDGTPCHKVAVVREDQLEAVKTRMAGTASVHVYSIHKAMLRDSGPLFNTDYDAIKGNLESCNKYSAIRCADAVPRSAEEMARLHKSLQTRQGPGQPPNSSTKPTVNGSLTPATPKPAAQTLRGVMSMFSTKPSSKPQEVRTQRAEPSEESIASSSTSRPASKGSSTLSNFFSKAGSKMEESPRHSPSPALKRGEIPNKSDPELPEKGGSWGKSPQSVEELGKSAEKEGPRAPSVRCEATEGPHEKEARISAQTATADRKPERAGRGTKKNKRGEVLDTEETEPRNKRRCRIRLPSDSSEDEVIPDSPPAACDVRTPSPPPEVLVKEEPPQRPVSLKAAVGRSCKRRRVLKSKTFADEDGSIVTEKAYVSESCTDSESEATGGPRKLVSGPGKASGKEEARGKERKPIASSKQASIMGFFKKAN</sequence>
<keyword evidence="4" id="KW-0539">Nucleus</keyword>
<dbReference type="AlphaFoldDB" id="V9KUP0"/>
<dbReference type="GeneID" id="103190605"/>
<evidence type="ECO:0000256" key="3">
    <source>
        <dbReference type="ARBA" id="ARBA00022705"/>
    </source>
</evidence>
<feature type="compositionally biased region" description="Basic and acidic residues" evidence="5">
    <location>
        <begin position="304"/>
        <end position="315"/>
    </location>
</feature>
<evidence type="ECO:0000313" key="6">
    <source>
        <dbReference type="EMBL" id="AFP01924.1"/>
    </source>
</evidence>
<evidence type="ECO:0000256" key="4">
    <source>
        <dbReference type="ARBA" id="ARBA00023242"/>
    </source>
</evidence>
<feature type="compositionally biased region" description="Basic and acidic residues" evidence="5">
    <location>
        <begin position="461"/>
        <end position="473"/>
    </location>
</feature>
<dbReference type="CTD" id="10714"/>
<name>V9KUP0_CALMI</name>
<dbReference type="GO" id="GO:0003887">
    <property type="term" value="F:DNA-directed DNA polymerase activity"/>
    <property type="evidence" value="ECO:0007669"/>
    <property type="project" value="TreeGrafter"/>
</dbReference>
<dbReference type="KEGG" id="cmk:103190605"/>
<dbReference type="PANTHER" id="PTHR17598:SF13">
    <property type="entry name" value="DNA POLYMERASE DELTA SUBUNIT 3"/>
    <property type="match status" value="1"/>
</dbReference>
<evidence type="ECO:0000256" key="1">
    <source>
        <dbReference type="ARBA" id="ARBA00004123"/>
    </source>
</evidence>
<dbReference type="InterPro" id="IPR041913">
    <property type="entry name" value="POLD3_sf"/>
</dbReference>
<dbReference type="PANTHER" id="PTHR17598">
    <property type="entry name" value="DNA POLYMERASE DELTA SUBUNIT 3"/>
    <property type="match status" value="1"/>
</dbReference>
<dbReference type="RefSeq" id="XP_042190477.1">
    <property type="nucleotide sequence ID" value="XM_042334543.1"/>
</dbReference>
<reference evidence="6" key="1">
    <citation type="journal article" date="2014" name="Nature">
        <title>Elephant shark genome provides unique insights into gnathostome evolution.</title>
        <authorList>
            <consortium name="International Elephant Shark Genome Sequencing Consortium"/>
            <person name="Venkatesh B."/>
            <person name="Lee A.P."/>
            <person name="Ravi V."/>
            <person name="Maurya A.K."/>
            <person name="Lian M.M."/>
            <person name="Swann J.B."/>
            <person name="Ohta Y."/>
            <person name="Flajnik M.F."/>
            <person name="Sutoh Y."/>
            <person name="Kasahara M."/>
            <person name="Hoon S."/>
            <person name="Gangu V."/>
            <person name="Roy S.W."/>
            <person name="Irimia M."/>
            <person name="Korzh V."/>
            <person name="Kondrychyn I."/>
            <person name="Lim Z.W."/>
            <person name="Tay B.H."/>
            <person name="Tohari S."/>
            <person name="Kong K.W."/>
            <person name="Ho S."/>
            <person name="Lorente-Galdos B."/>
            <person name="Quilez J."/>
            <person name="Marques-Bonet T."/>
            <person name="Raney B.J."/>
            <person name="Ingham P.W."/>
            <person name="Tay A."/>
            <person name="Hillier L.W."/>
            <person name="Minx P."/>
            <person name="Boehm T."/>
            <person name="Wilson R.K."/>
            <person name="Brenner S."/>
            <person name="Warren W.C."/>
        </authorList>
    </citation>
    <scope>NUCLEOTIDE SEQUENCE</scope>
    <source>
        <tissue evidence="6">Brain</tissue>
    </source>
</reference>
<dbReference type="FunFam" id="3.90.1030.20:FF:000002">
    <property type="entry name" value="DNA polymerase delta subunit"/>
    <property type="match status" value="1"/>
</dbReference>
<dbReference type="Pfam" id="PF09507">
    <property type="entry name" value="CDC27"/>
    <property type="match status" value="1"/>
</dbReference>
<dbReference type="GO" id="GO:0043625">
    <property type="term" value="C:delta DNA polymerase complex"/>
    <property type="evidence" value="ECO:0007669"/>
    <property type="project" value="InterPro"/>
</dbReference>
<feature type="region of interest" description="Disordered" evidence="5">
    <location>
        <begin position="432"/>
        <end position="490"/>
    </location>
</feature>
<accession>V9KUP0</accession>
<feature type="compositionally biased region" description="Basic and acidic residues" evidence="5">
    <location>
        <begin position="286"/>
        <end position="296"/>
    </location>
</feature>
<feature type="compositionally biased region" description="Basic and acidic residues" evidence="5">
    <location>
        <begin position="258"/>
        <end position="272"/>
    </location>
</feature>
<keyword evidence="3" id="KW-0235">DNA replication</keyword>
<feature type="compositionally biased region" description="Low complexity" evidence="5">
    <location>
        <begin position="216"/>
        <end position="232"/>
    </location>
</feature>
<feature type="compositionally biased region" description="Basic and acidic residues" evidence="5">
    <location>
        <begin position="204"/>
        <end position="213"/>
    </location>
</feature>
<dbReference type="Gene3D" id="3.90.1030.20">
    <property type="entry name" value="DNA polymerase delta, p66 (Cdc27) subunit, wHTH domain"/>
    <property type="match status" value="1"/>
</dbReference>
<dbReference type="InterPro" id="IPR019038">
    <property type="entry name" value="POLD3"/>
</dbReference>